<accession>A0A6L8XVI5</accession>
<dbReference type="Proteomes" id="UP000477156">
    <property type="component" value="Unassembled WGS sequence"/>
</dbReference>
<comment type="caution">
    <text evidence="1">The sequence shown here is derived from an EMBL/GenBank/DDBJ whole genome shotgun (WGS) entry which is preliminary data.</text>
</comment>
<evidence type="ECO:0000313" key="1">
    <source>
        <dbReference type="EMBL" id="MZS89718.1"/>
    </source>
</evidence>
<organism evidence="1 2">
    <name type="scientific">Blautia wexlerae</name>
    <dbReference type="NCBI Taxonomy" id="418240"/>
    <lineage>
        <taxon>Bacteria</taxon>
        <taxon>Bacillati</taxon>
        <taxon>Bacillota</taxon>
        <taxon>Clostridia</taxon>
        <taxon>Lachnospirales</taxon>
        <taxon>Lachnospiraceae</taxon>
        <taxon>Blautia</taxon>
    </lineage>
</organism>
<reference evidence="1 2" key="1">
    <citation type="journal article" date="2019" name="Nat. Med.">
        <title>A library of human gut bacterial isolates paired with longitudinal multiomics data enables mechanistic microbiome research.</title>
        <authorList>
            <person name="Poyet M."/>
            <person name="Groussin M."/>
            <person name="Gibbons S.M."/>
            <person name="Avila-Pacheco J."/>
            <person name="Jiang X."/>
            <person name="Kearney S.M."/>
            <person name="Perrotta A.R."/>
            <person name="Berdy B."/>
            <person name="Zhao S."/>
            <person name="Lieberman T.D."/>
            <person name="Swanson P.K."/>
            <person name="Smith M."/>
            <person name="Roesemann S."/>
            <person name="Alexander J.E."/>
            <person name="Rich S.A."/>
            <person name="Livny J."/>
            <person name="Vlamakis H."/>
            <person name="Clish C."/>
            <person name="Bullock K."/>
            <person name="Deik A."/>
            <person name="Scott J."/>
            <person name="Pierce K.A."/>
            <person name="Xavier R.J."/>
            <person name="Alm E.J."/>
        </authorList>
    </citation>
    <scope>NUCLEOTIDE SEQUENCE [LARGE SCALE GENOMIC DNA]</scope>
    <source>
        <strain evidence="1 2">BIOML-A12</strain>
    </source>
</reference>
<dbReference type="AlphaFoldDB" id="A0A6L8XVI5"/>
<dbReference type="EMBL" id="WWVF01000022">
    <property type="protein sequence ID" value="MZS89718.1"/>
    <property type="molecule type" value="Genomic_DNA"/>
</dbReference>
<evidence type="ECO:0000313" key="2">
    <source>
        <dbReference type="Proteomes" id="UP000477156"/>
    </source>
</evidence>
<protein>
    <submittedName>
        <fullName evidence="1">Uncharacterized protein</fullName>
    </submittedName>
</protein>
<name>A0A6L8XVI5_9FIRM</name>
<gene>
    <name evidence="1" type="ORF">GT712_11695</name>
</gene>
<sequence>MLSERCCMLALKITDVKDFMNKLLIGEVFDRFSLVEASVTTFNTFTINGKLHYDFFDTDTKAAFEENSTEYSLWHDVKPYCFSIIRGRRTPLNFRIVFELSHNQTQSLLKNEQHIADIPVQSFYLNIRYKNQSLLCTTGVSYTSFSPDKRLEHLWDDSMAVFLSSHHIPCEKL</sequence>
<dbReference type="InterPro" id="IPR043779">
    <property type="entry name" value="DUF5721"/>
</dbReference>
<dbReference type="Pfam" id="PF18988">
    <property type="entry name" value="DUF5721"/>
    <property type="match status" value="1"/>
</dbReference>
<proteinExistence type="predicted"/>